<name>A0A5C2HAR6_9BACT</name>
<reference evidence="2" key="2">
    <citation type="submission" date="2019-09" db="EMBL/GenBank/DDBJ databases">
        <title>Complete genome sequencing of four Arcobacter species reveals a diverse suite of mobile elements.</title>
        <authorList>
            <person name="On S.L.W."/>
            <person name="Miller W.G."/>
            <person name="Biggs P."/>
            <person name="Cornelius A."/>
            <person name="Vandamme P."/>
        </authorList>
    </citation>
    <scope>NUCLEOTIDE SEQUENCE [LARGE SCALE GENOMIC DNA]</scope>
    <source>
        <strain evidence="2">LMG 26638</strain>
    </source>
</reference>
<reference evidence="1 2" key="1">
    <citation type="submission" date="2019-09" db="EMBL/GenBank/DDBJ databases">
        <title>Complete genome sequencing of four Arcobacter species reveals a diverse suite of mobile elements.</title>
        <authorList>
            <person name="Miller W.G."/>
            <person name="Yee E."/>
            <person name="Bono J.L."/>
        </authorList>
    </citation>
    <scope>NUCLEOTIDE SEQUENCE [LARGE SCALE GENOMIC DNA]</scope>
    <source>
        <strain evidence="1 2">LMG 26638</strain>
    </source>
</reference>
<sequence>MTSIKEQFIGFYSTPKLFSTIKNIEQFEFETIDISSIDINIQINQRLPLGKRIEYFFEEYLKHVSRYKLLYKNIQVIEDKNTLGEIDFILYDKEKEKYLHTELVYKYYLYDESFENEINRYIGPNRDDTLLKKLDKLYTKQFPLLYSNKTKEYIDIDYSNVYQNSCFKANIYLPYKKEPKLGLVNKECIKGFYINIEKFKCEEKFKSYKYYMPHRYDWVSDIPKDIEYKTYEDIVQEIEYFISLGKSPLIWLKNDEVYQEFFITWW</sequence>
<dbReference type="Proteomes" id="UP000322726">
    <property type="component" value="Chromosome"/>
</dbReference>
<accession>A0A5C2HAR6</accession>
<dbReference type="Pfam" id="PF08907">
    <property type="entry name" value="DUF1853"/>
    <property type="match status" value="1"/>
</dbReference>
<dbReference type="AlphaFoldDB" id="A0A5C2HAR6"/>
<dbReference type="RefSeq" id="WP_130233222.1">
    <property type="nucleotide sequence ID" value="NZ_BMEF01000029.1"/>
</dbReference>
<dbReference type="KEGG" id="apai:APAC_1154"/>
<dbReference type="InterPro" id="IPR015003">
    <property type="entry name" value="DUF1853"/>
</dbReference>
<evidence type="ECO:0000313" key="2">
    <source>
        <dbReference type="Proteomes" id="UP000322726"/>
    </source>
</evidence>
<dbReference type="EMBL" id="CP035928">
    <property type="protein sequence ID" value="QEP34276.1"/>
    <property type="molecule type" value="Genomic_DNA"/>
</dbReference>
<keyword evidence="2" id="KW-1185">Reference proteome</keyword>
<organism evidence="1 2">
    <name type="scientific">Malaciobacter pacificus</name>
    <dbReference type="NCBI Taxonomy" id="1080223"/>
    <lineage>
        <taxon>Bacteria</taxon>
        <taxon>Pseudomonadati</taxon>
        <taxon>Campylobacterota</taxon>
        <taxon>Epsilonproteobacteria</taxon>
        <taxon>Campylobacterales</taxon>
        <taxon>Arcobacteraceae</taxon>
        <taxon>Malaciobacter</taxon>
    </lineage>
</organism>
<proteinExistence type="predicted"/>
<dbReference type="OrthoDB" id="1466769at2"/>
<protein>
    <submittedName>
        <fullName evidence="1">DUF1853 domain-containing protein</fullName>
    </submittedName>
</protein>
<gene>
    <name evidence="1" type="ORF">APAC_1154</name>
</gene>
<evidence type="ECO:0000313" key="1">
    <source>
        <dbReference type="EMBL" id="QEP34276.1"/>
    </source>
</evidence>
<reference evidence="1 2" key="3">
    <citation type="submission" date="2019-09" db="EMBL/GenBank/DDBJ databases">
        <title>Taxonomic note: a critical rebuttal of the proposed division of the genus Arcobacter into six genera, emended descriptions of Arcobacter anaerophilus and the genus Arcobacter, and an assessment of genus-level boundaries for Epsilonproteobacteria using in silico genomic comparator tools.</title>
        <authorList>
            <person name="On S.L.W."/>
            <person name="Miller W.G."/>
            <person name="Biggs P."/>
            <person name="Cornelius A."/>
            <person name="Vandamme P."/>
        </authorList>
    </citation>
    <scope>NUCLEOTIDE SEQUENCE [LARGE SCALE GENOMIC DNA]</scope>
    <source>
        <strain evidence="1 2">LMG 26638</strain>
    </source>
</reference>